<dbReference type="CDD" id="cd02440">
    <property type="entry name" value="AdoMet_MTases"/>
    <property type="match status" value="1"/>
</dbReference>
<gene>
    <name evidence="5" type="primary">prmC</name>
    <name evidence="8" type="ORF">A0128_02130</name>
</gene>
<keyword evidence="2 5" id="KW-0808">Transferase</keyword>
<feature type="domain" description="Methyltransferase small" evidence="6">
    <location>
        <begin position="109"/>
        <end position="203"/>
    </location>
</feature>
<dbReference type="NCBIfam" id="TIGR00536">
    <property type="entry name" value="hemK_fam"/>
    <property type="match status" value="1"/>
</dbReference>
<evidence type="ECO:0000256" key="4">
    <source>
        <dbReference type="ARBA" id="ARBA00048391"/>
    </source>
</evidence>
<feature type="domain" description="Release factor glutamine methyltransferase N-terminal" evidence="7">
    <location>
        <begin position="10"/>
        <end position="79"/>
    </location>
</feature>
<comment type="similarity">
    <text evidence="5">Belongs to the protein N5-glutamine methyltransferase family. PrmC subfamily.</text>
</comment>
<dbReference type="Proteomes" id="UP000094197">
    <property type="component" value="Chromosome 1"/>
</dbReference>
<keyword evidence="9" id="KW-1185">Reference proteome</keyword>
<dbReference type="InterPro" id="IPR029063">
    <property type="entry name" value="SAM-dependent_MTases_sf"/>
</dbReference>
<protein>
    <recommendedName>
        <fullName evidence="5">Release factor glutamine methyltransferase</fullName>
        <shortName evidence="5">RF MTase</shortName>
        <ecNumber evidence="5">2.1.1.297</ecNumber>
    </recommendedName>
    <alternativeName>
        <fullName evidence="5">N5-glutamine methyltransferase PrmC</fullName>
    </alternativeName>
    <alternativeName>
        <fullName evidence="5">Protein-(glutamine-N5) MTase PrmC</fullName>
    </alternativeName>
    <alternativeName>
        <fullName evidence="5">Protein-glutamine N-methyltransferase PrmC</fullName>
    </alternativeName>
</protein>
<dbReference type="EMBL" id="CP015217">
    <property type="protein sequence ID" value="AOP32773.1"/>
    <property type="molecule type" value="Genomic_DNA"/>
</dbReference>
<dbReference type="PANTHER" id="PTHR18895">
    <property type="entry name" value="HEMK METHYLTRANSFERASE"/>
    <property type="match status" value="1"/>
</dbReference>
<dbReference type="PANTHER" id="PTHR18895:SF74">
    <property type="entry name" value="MTRF1L RELEASE FACTOR GLUTAMINE METHYLTRANSFERASE"/>
    <property type="match status" value="1"/>
</dbReference>
<dbReference type="InterPro" id="IPR050320">
    <property type="entry name" value="N5-glutamine_MTase"/>
</dbReference>
<comment type="caution">
    <text evidence="5">Lacks conserved residue(s) required for the propagation of feature annotation.</text>
</comment>
<dbReference type="InterPro" id="IPR002052">
    <property type="entry name" value="DNA_methylase_N6_adenine_CS"/>
</dbReference>
<dbReference type="AlphaFoldDB" id="A0A1D7UTA2"/>
<dbReference type="Gene3D" id="1.10.8.10">
    <property type="entry name" value="DNA helicase RuvA subunit, C-terminal domain"/>
    <property type="match status" value="1"/>
</dbReference>
<dbReference type="NCBIfam" id="TIGR03534">
    <property type="entry name" value="RF_mod_PrmC"/>
    <property type="match status" value="1"/>
</dbReference>
<dbReference type="GO" id="GO:0102559">
    <property type="term" value="F:peptide chain release factor N(5)-glutamine methyltransferase activity"/>
    <property type="evidence" value="ECO:0007669"/>
    <property type="project" value="UniProtKB-EC"/>
</dbReference>
<evidence type="ECO:0000256" key="2">
    <source>
        <dbReference type="ARBA" id="ARBA00022679"/>
    </source>
</evidence>
<dbReference type="PROSITE" id="PS00092">
    <property type="entry name" value="N6_MTASE"/>
    <property type="match status" value="1"/>
</dbReference>
<evidence type="ECO:0000256" key="1">
    <source>
        <dbReference type="ARBA" id="ARBA00022603"/>
    </source>
</evidence>
<organism evidence="8 9">
    <name type="scientific">Leptospira tipperaryensis</name>
    <dbReference type="NCBI Taxonomy" id="2564040"/>
    <lineage>
        <taxon>Bacteria</taxon>
        <taxon>Pseudomonadati</taxon>
        <taxon>Spirochaetota</taxon>
        <taxon>Spirochaetia</taxon>
        <taxon>Leptospirales</taxon>
        <taxon>Leptospiraceae</taxon>
        <taxon>Leptospira</taxon>
    </lineage>
</organism>
<dbReference type="Gene3D" id="3.40.50.150">
    <property type="entry name" value="Vaccinia Virus protein VP39"/>
    <property type="match status" value="1"/>
</dbReference>
<keyword evidence="1 5" id="KW-0489">Methyltransferase</keyword>
<comment type="catalytic activity">
    <reaction evidence="4 5">
        <text>L-glutaminyl-[peptide chain release factor] + S-adenosyl-L-methionine = N(5)-methyl-L-glutaminyl-[peptide chain release factor] + S-adenosyl-L-homocysteine + H(+)</text>
        <dbReference type="Rhea" id="RHEA:42896"/>
        <dbReference type="Rhea" id="RHEA-COMP:10271"/>
        <dbReference type="Rhea" id="RHEA-COMP:10272"/>
        <dbReference type="ChEBI" id="CHEBI:15378"/>
        <dbReference type="ChEBI" id="CHEBI:30011"/>
        <dbReference type="ChEBI" id="CHEBI:57856"/>
        <dbReference type="ChEBI" id="CHEBI:59789"/>
        <dbReference type="ChEBI" id="CHEBI:61891"/>
        <dbReference type="EC" id="2.1.1.297"/>
    </reaction>
</comment>
<evidence type="ECO:0000256" key="3">
    <source>
        <dbReference type="ARBA" id="ARBA00022691"/>
    </source>
</evidence>
<dbReference type="EC" id="2.1.1.297" evidence="5"/>
<dbReference type="RefSeq" id="WP_069606020.1">
    <property type="nucleotide sequence ID" value="NZ_CP015217.1"/>
</dbReference>
<keyword evidence="3 5" id="KW-0949">S-adenosyl-L-methionine</keyword>
<feature type="binding site" evidence="5">
    <location>
        <position position="194"/>
    </location>
    <ligand>
        <name>S-adenosyl-L-methionine</name>
        <dbReference type="ChEBI" id="CHEBI:59789"/>
    </ligand>
</feature>
<dbReference type="InterPro" id="IPR040758">
    <property type="entry name" value="PrmC_N"/>
</dbReference>
<dbReference type="GO" id="GO:0032259">
    <property type="term" value="P:methylation"/>
    <property type="evidence" value="ECO:0007669"/>
    <property type="project" value="UniProtKB-KW"/>
</dbReference>
<dbReference type="KEGG" id="laj:A0128_02130"/>
<proteinExistence type="inferred from homology"/>
<name>A0A1D7UTA2_9LEPT</name>
<dbReference type="OrthoDB" id="9800643at2"/>
<dbReference type="Pfam" id="PF17827">
    <property type="entry name" value="PrmC_N"/>
    <property type="match status" value="1"/>
</dbReference>
<evidence type="ECO:0000259" key="7">
    <source>
        <dbReference type="Pfam" id="PF17827"/>
    </source>
</evidence>
<feature type="binding site" evidence="5">
    <location>
        <position position="148"/>
    </location>
    <ligand>
        <name>S-adenosyl-L-methionine</name>
        <dbReference type="ChEBI" id="CHEBI:59789"/>
    </ligand>
</feature>
<dbReference type="InterPro" id="IPR019874">
    <property type="entry name" value="RF_methyltr_PrmC"/>
</dbReference>
<evidence type="ECO:0000259" key="6">
    <source>
        <dbReference type="Pfam" id="PF05175"/>
    </source>
</evidence>
<dbReference type="GO" id="GO:0003676">
    <property type="term" value="F:nucleic acid binding"/>
    <property type="evidence" value="ECO:0007669"/>
    <property type="project" value="InterPro"/>
</dbReference>
<comment type="function">
    <text evidence="5">Methylates the class 1 translation termination release factors RF1/PrfA and RF2/PrfB on the glutamine residue of the universally conserved GGQ motif.</text>
</comment>
<evidence type="ECO:0000313" key="8">
    <source>
        <dbReference type="EMBL" id="AOP32773.1"/>
    </source>
</evidence>
<accession>A0A1D7UTA2</accession>
<evidence type="ECO:0000313" key="9">
    <source>
        <dbReference type="Proteomes" id="UP000094197"/>
    </source>
</evidence>
<sequence length="286" mass="32673">MQHPDSILSLLKKSEEFLKKKEISSARLDAEILLADLLNLQRVKLYVNFERLLNEVEKDAYRERIVERSKNRPTAYITGQKAFYNSVFYVNENVLIPRPETEELVEKILLDFKEDPKEINVLDLCTGSGCIGISLKLSRKDWNVSLSDISKEALSIAEKNTIQILGEKDSIQFLESDLFSLIPEESKFDLIATNPPYIPSSDKETMMKDVVDYEPHLALFLDNPKEFLTNLIAKAHSYLNAHGKFYMETLPSLANVLVAESLDRGWAKAKVEKDLSGKERFVVLTK</sequence>
<dbReference type="InterPro" id="IPR007848">
    <property type="entry name" value="Small_mtfrase_dom"/>
</dbReference>
<dbReference type="Pfam" id="PF05175">
    <property type="entry name" value="MTS"/>
    <property type="match status" value="1"/>
</dbReference>
<dbReference type="HAMAP" id="MF_02126">
    <property type="entry name" value="RF_methyltr_PrmC"/>
    <property type="match status" value="1"/>
</dbReference>
<reference evidence="8 9" key="1">
    <citation type="submission" date="2016-04" db="EMBL/GenBank/DDBJ databases">
        <title>Complete genome seqeunce of Leptospira alstonii serovar Room22.</title>
        <authorList>
            <person name="Nally J.E."/>
            <person name="Bayles D.O."/>
            <person name="Hurley D."/>
            <person name="Fanning S."/>
            <person name="McMahon B.J."/>
            <person name="Arent Z."/>
        </authorList>
    </citation>
    <scope>NUCLEOTIDE SEQUENCE [LARGE SCALE GENOMIC DNA]</scope>
    <source>
        <strain evidence="8 9">GWTS #1</strain>
    </source>
</reference>
<evidence type="ECO:0000256" key="5">
    <source>
        <dbReference type="HAMAP-Rule" id="MF_02126"/>
    </source>
</evidence>
<dbReference type="SUPFAM" id="SSF53335">
    <property type="entry name" value="S-adenosyl-L-methionine-dependent methyltransferases"/>
    <property type="match status" value="1"/>
</dbReference>
<dbReference type="InterPro" id="IPR004556">
    <property type="entry name" value="HemK-like"/>
</dbReference>
<feature type="binding site" evidence="5">
    <location>
        <begin position="194"/>
        <end position="197"/>
    </location>
    <ligand>
        <name>substrate</name>
    </ligand>
</feature>